<dbReference type="RefSeq" id="WP_075054261.1">
    <property type="nucleotide sequence ID" value="NZ_CP007536.1"/>
</dbReference>
<reference evidence="1 2" key="1">
    <citation type="journal article" date="2014" name="Int. J. Syst. Evol. Microbiol.">
        <title>Nitrososphaera viennensis gen. nov., sp. nov., an aerobic and mesophilic, ammonia-oxidizing archaeon from soil and a member of the archaeal phylum Thaumarchaeota.</title>
        <authorList>
            <person name="Stieglmeier M."/>
            <person name="Klingl A."/>
            <person name="Alves R.J."/>
            <person name="Rittmann S.K."/>
            <person name="Melcher M."/>
            <person name="Leisch N."/>
            <person name="Schleper C."/>
        </authorList>
    </citation>
    <scope>NUCLEOTIDE SEQUENCE [LARGE SCALE GENOMIC DNA]</scope>
    <source>
        <strain evidence="1">EN76</strain>
    </source>
</reference>
<dbReference type="Proteomes" id="UP000027093">
    <property type="component" value="Chromosome"/>
</dbReference>
<protein>
    <submittedName>
        <fullName evidence="1">Uncharacterized protein</fullName>
    </submittedName>
</protein>
<evidence type="ECO:0000313" key="1">
    <source>
        <dbReference type="EMBL" id="AIC15197.1"/>
    </source>
</evidence>
<keyword evidence="2" id="KW-1185">Reference proteome</keyword>
<dbReference type="EMBL" id="CP007536">
    <property type="protein sequence ID" value="AIC15197.1"/>
    <property type="molecule type" value="Genomic_DNA"/>
</dbReference>
<dbReference type="STRING" id="926571.NVIE_009690"/>
<dbReference type="AlphaFoldDB" id="A0A060HPR2"/>
<organism evidence="1 2">
    <name type="scientific">Nitrososphaera viennensis EN76</name>
    <dbReference type="NCBI Taxonomy" id="926571"/>
    <lineage>
        <taxon>Archaea</taxon>
        <taxon>Nitrososphaerota</taxon>
        <taxon>Nitrososphaeria</taxon>
        <taxon>Nitrososphaerales</taxon>
        <taxon>Nitrososphaeraceae</taxon>
        <taxon>Nitrososphaera</taxon>
    </lineage>
</organism>
<evidence type="ECO:0000313" key="2">
    <source>
        <dbReference type="Proteomes" id="UP000027093"/>
    </source>
</evidence>
<proteinExistence type="predicted"/>
<accession>A0A060HPR2</accession>
<dbReference type="HOGENOM" id="CLU_2299213_0_0_2"/>
<dbReference type="GeneID" id="74946236"/>
<sequence>MQINGLVSKLLKVHAIQMDKEDISFNAGFADILFKAVGENNPKTTENWRSILSEYHPLLFSLSSEEISAVLMLFIYSTVHRKTADAGVSRLV</sequence>
<name>A0A060HPR2_9ARCH</name>
<gene>
    <name evidence="1" type="ORF">NVIE_009690</name>
</gene>
<dbReference type="OrthoDB" id="377511at2157"/>
<dbReference type="KEGG" id="nvn:NVIE_009690"/>